<dbReference type="GO" id="GO:0003678">
    <property type="term" value="F:DNA helicase activity"/>
    <property type="evidence" value="ECO:0007669"/>
    <property type="project" value="TreeGrafter"/>
</dbReference>
<keyword evidence="4 8" id="KW-0347">Helicase</keyword>
<accession>A0A026WRL3</accession>
<evidence type="ECO:0000313" key="10">
    <source>
        <dbReference type="Proteomes" id="UP000053097"/>
    </source>
</evidence>
<dbReference type="EMBL" id="QOIP01000006">
    <property type="protein sequence ID" value="RLU21652.1"/>
    <property type="molecule type" value="Genomic_DNA"/>
</dbReference>
<keyword evidence="3" id="KW-0378">Hydrolase</keyword>
<evidence type="ECO:0000256" key="5">
    <source>
        <dbReference type="ARBA" id="ARBA00022840"/>
    </source>
</evidence>
<dbReference type="Pfam" id="PF04408">
    <property type="entry name" value="WHD_HA2"/>
    <property type="match status" value="1"/>
</dbReference>
<dbReference type="GO" id="GO:0003724">
    <property type="term" value="F:RNA helicase activity"/>
    <property type="evidence" value="ECO:0007669"/>
    <property type="project" value="UniProtKB-EC"/>
</dbReference>
<keyword evidence="2" id="KW-0547">Nucleotide-binding</keyword>
<dbReference type="InterPro" id="IPR007502">
    <property type="entry name" value="Helicase-assoc_dom"/>
</dbReference>
<dbReference type="SMART" id="SM00490">
    <property type="entry name" value="HELICc"/>
    <property type="match status" value="1"/>
</dbReference>
<dbReference type="EC" id="3.6.4.13" evidence="1"/>
<dbReference type="SMART" id="SM00487">
    <property type="entry name" value="DEXDc"/>
    <property type="match status" value="1"/>
</dbReference>
<reference evidence="9" key="3">
    <citation type="submission" date="2018-07" db="EMBL/GenBank/DDBJ databases">
        <authorList>
            <person name="Mckenzie S.K."/>
            <person name="Kronauer D.J.C."/>
        </authorList>
    </citation>
    <scope>NUCLEOTIDE SEQUENCE</scope>
    <source>
        <strain evidence="9">Clonal line C1</strain>
    </source>
</reference>
<dbReference type="AlphaFoldDB" id="A0A026WRL3"/>
<dbReference type="Gene3D" id="3.30.160.20">
    <property type="match status" value="1"/>
</dbReference>
<evidence type="ECO:0000259" key="6">
    <source>
        <dbReference type="PROSITE" id="PS51192"/>
    </source>
</evidence>
<dbReference type="GO" id="GO:0005634">
    <property type="term" value="C:nucleus"/>
    <property type="evidence" value="ECO:0007669"/>
    <property type="project" value="TreeGrafter"/>
</dbReference>
<dbReference type="GO" id="GO:0002151">
    <property type="term" value="F:G-quadruplex RNA binding"/>
    <property type="evidence" value="ECO:0007669"/>
    <property type="project" value="TreeGrafter"/>
</dbReference>
<gene>
    <name evidence="9" type="ORF">DMN91_006027</name>
    <name evidence="8" type="ORF">X777_01288</name>
</gene>
<evidence type="ECO:0000313" key="9">
    <source>
        <dbReference type="EMBL" id="RLU21652.1"/>
    </source>
</evidence>
<dbReference type="OMA" id="QYSCTEH"/>
<sequence>MSTTIFATQRVTHKWFHFCYGKFLYQQATTRLCVQSAAQYCISVKDKNKHISKDFEYEDITNKNDVYRDSRLKDVTEEVADNKGRKTDKFRGVQRFNTESLTLKKIERDYPQAKGSLKNIYALVSQEIKDHTSILTSSSKQVKRNWEITFNVKWPEAMSFTGISTNKTAASKQAALKCLLWLETNGKLRNGKPIIYSREEMKEKQLQPIKLSVTSDILDKMVDLIETYESEVENIVTSEEVATFHSSFKLSPLTPIHPILVRPETITDQCDKQTRNKMLQERLQKERPTNTSLPIFEFRDEILSKLQDNRVLLIEGDTGCGKTTQVPQFIIDSFAQTGNASDCNILVSQPRRISAITLADRIAYERNERVGDVVGFHVRLEQKLPRGFGGILFCTTGILLKKLQTNPGLLGCSHVILDEAHERHIDIDMLMILLKRALTLNPHLHVLVMSATINAHLFQRYFDCRSVKVPGRLHSVQMHFMEDIMRLPNIHKYQYGYTERRNYEGADKIRVDYEKVAQIIGWICENKPPGAILCFLPGWNEITNVQNILKHSLDSNQLILPIHSKMSHNEQRKIFESTPQNIRKIILATDIAETGITVSDVVYVVDSAIRKELRWDDNKDLPYISNHWVSQANIRQRKGRAGRVKPGESYHLITKERYKNLEPYALPQILCSPLEKVVLDSKVYTDSKAEEFLSGLIEPPSRTAIQKAARYLIDLGVLDDQENLTALGKRIAMFSTHPKISKALVYSTIFNCIHPVTTIAGIFSGEDNLFTGILDNKSVVRGNKRLFHPSSDHISLVWIFKQWLEYDGHDLQTVLTFCKQMKLRPARMGILKQIRDTLLQQLMQCHMFSDDMTCNTYKSFDELNKYEENDELVQALLYFATQQLIENKQMGFKNGVPRKMNHLQTHGRARAMISGESVNYNRKFWPSPFMTYLHSAHCETRRSTVIRESSMISPLSVLLFSQGETRCQELSDDNVKITLYANKRQTLRFSCNKETADVLLNFRDIMWSIVQFSLKRQGIIGYATDLDTQQVFQYKNKLLDTLSETLYEASKPIQEADCQKDDKKKSS</sequence>
<feature type="domain" description="Helicase C-terminal" evidence="7">
    <location>
        <begin position="515"/>
        <end position="685"/>
    </location>
</feature>
<dbReference type="Proteomes" id="UP000053097">
    <property type="component" value="Unassembled WGS sequence"/>
</dbReference>
<evidence type="ECO:0000256" key="3">
    <source>
        <dbReference type="ARBA" id="ARBA00022801"/>
    </source>
</evidence>
<dbReference type="Gene3D" id="3.40.50.300">
    <property type="entry name" value="P-loop containing nucleotide triphosphate hydrolases"/>
    <property type="match status" value="2"/>
</dbReference>
<dbReference type="Pfam" id="PF00271">
    <property type="entry name" value="Helicase_C"/>
    <property type="match status" value="1"/>
</dbReference>
<dbReference type="InterPro" id="IPR027417">
    <property type="entry name" value="P-loop_NTPase"/>
</dbReference>
<dbReference type="SMART" id="SM00847">
    <property type="entry name" value="HA2"/>
    <property type="match status" value="1"/>
</dbReference>
<evidence type="ECO:0000256" key="1">
    <source>
        <dbReference type="ARBA" id="ARBA00012552"/>
    </source>
</evidence>
<protein>
    <recommendedName>
        <fullName evidence="1">RNA helicase</fullName>
        <ecNumber evidence="1">3.6.4.13</ecNumber>
    </recommendedName>
</protein>
<reference evidence="9" key="2">
    <citation type="journal article" date="2018" name="Genome Res.">
        <title>The genomic architecture and molecular evolution of ant odorant receptors.</title>
        <authorList>
            <person name="McKenzie S.K."/>
            <person name="Kronauer D.J.C."/>
        </authorList>
    </citation>
    <scope>NUCLEOTIDE SEQUENCE [LARGE SCALE GENOMIC DNA]</scope>
    <source>
        <strain evidence="9">Clonal line C1</strain>
    </source>
</reference>
<dbReference type="GO" id="GO:0005524">
    <property type="term" value="F:ATP binding"/>
    <property type="evidence" value="ECO:0007669"/>
    <property type="project" value="UniProtKB-KW"/>
</dbReference>
<dbReference type="CDD" id="cd18791">
    <property type="entry name" value="SF2_C_RHA"/>
    <property type="match status" value="1"/>
</dbReference>
<dbReference type="PROSITE" id="PS51192">
    <property type="entry name" value="HELICASE_ATP_BIND_1"/>
    <property type="match status" value="1"/>
</dbReference>
<evidence type="ECO:0000256" key="2">
    <source>
        <dbReference type="ARBA" id="ARBA00022741"/>
    </source>
</evidence>
<dbReference type="Gene3D" id="1.20.120.1080">
    <property type="match status" value="1"/>
</dbReference>
<evidence type="ECO:0000259" key="7">
    <source>
        <dbReference type="PROSITE" id="PS51194"/>
    </source>
</evidence>
<dbReference type="EMBL" id="KK107128">
    <property type="protein sequence ID" value="EZA58331.1"/>
    <property type="molecule type" value="Genomic_DNA"/>
</dbReference>
<dbReference type="Proteomes" id="UP000279307">
    <property type="component" value="Chromosome 6"/>
</dbReference>
<evidence type="ECO:0000256" key="4">
    <source>
        <dbReference type="ARBA" id="ARBA00022806"/>
    </source>
</evidence>
<keyword evidence="5" id="KW-0067">ATP-binding</keyword>
<dbReference type="SUPFAM" id="SSF52540">
    <property type="entry name" value="P-loop containing nucleoside triphosphate hydrolases"/>
    <property type="match status" value="1"/>
</dbReference>
<dbReference type="STRING" id="2015173.A0A026WRL3"/>
<dbReference type="PROSITE" id="PS51194">
    <property type="entry name" value="HELICASE_CTER"/>
    <property type="match status" value="1"/>
</dbReference>
<dbReference type="GO" id="GO:0016787">
    <property type="term" value="F:hydrolase activity"/>
    <property type="evidence" value="ECO:0007669"/>
    <property type="project" value="UniProtKB-KW"/>
</dbReference>
<keyword evidence="10" id="KW-1185">Reference proteome</keyword>
<dbReference type="PROSITE" id="PS00690">
    <property type="entry name" value="DEAH_ATP_HELICASE"/>
    <property type="match status" value="1"/>
</dbReference>
<dbReference type="GO" id="GO:0005737">
    <property type="term" value="C:cytoplasm"/>
    <property type="evidence" value="ECO:0007669"/>
    <property type="project" value="TreeGrafter"/>
</dbReference>
<dbReference type="PANTHER" id="PTHR18934:SF257">
    <property type="entry name" value="ATP-DEPENDENT RNA HELICASE DHX30"/>
    <property type="match status" value="1"/>
</dbReference>
<dbReference type="PANTHER" id="PTHR18934">
    <property type="entry name" value="ATP-DEPENDENT RNA HELICASE"/>
    <property type="match status" value="1"/>
</dbReference>
<dbReference type="InterPro" id="IPR001650">
    <property type="entry name" value="Helicase_C-like"/>
</dbReference>
<dbReference type="Pfam" id="PF00270">
    <property type="entry name" value="DEAD"/>
    <property type="match status" value="1"/>
</dbReference>
<organism evidence="8 10">
    <name type="scientific">Ooceraea biroi</name>
    <name type="common">Clonal raider ant</name>
    <name type="synonym">Cerapachys biroi</name>
    <dbReference type="NCBI Taxonomy" id="2015173"/>
    <lineage>
        <taxon>Eukaryota</taxon>
        <taxon>Metazoa</taxon>
        <taxon>Ecdysozoa</taxon>
        <taxon>Arthropoda</taxon>
        <taxon>Hexapoda</taxon>
        <taxon>Insecta</taxon>
        <taxon>Pterygota</taxon>
        <taxon>Neoptera</taxon>
        <taxon>Endopterygota</taxon>
        <taxon>Hymenoptera</taxon>
        <taxon>Apocrita</taxon>
        <taxon>Aculeata</taxon>
        <taxon>Formicoidea</taxon>
        <taxon>Formicidae</taxon>
        <taxon>Dorylinae</taxon>
        <taxon>Ooceraea</taxon>
    </lineage>
</organism>
<dbReference type="InterPro" id="IPR011545">
    <property type="entry name" value="DEAD/DEAH_box_helicase_dom"/>
</dbReference>
<reference evidence="8 10" key="1">
    <citation type="journal article" date="2014" name="Curr. Biol.">
        <title>The genome of the clonal raider ant Cerapachys biroi.</title>
        <authorList>
            <person name="Oxley P.R."/>
            <person name="Ji L."/>
            <person name="Fetter-Pruneda I."/>
            <person name="McKenzie S.K."/>
            <person name="Li C."/>
            <person name="Hu H."/>
            <person name="Zhang G."/>
            <person name="Kronauer D.J."/>
        </authorList>
    </citation>
    <scope>NUCLEOTIDE SEQUENCE [LARGE SCALE GENOMIC DNA]</scope>
</reference>
<dbReference type="InterPro" id="IPR048333">
    <property type="entry name" value="HA2_WH"/>
</dbReference>
<name>A0A026WRL3_OOCBI</name>
<dbReference type="InterPro" id="IPR014001">
    <property type="entry name" value="Helicase_ATP-bd"/>
</dbReference>
<dbReference type="InterPro" id="IPR002464">
    <property type="entry name" value="DNA/RNA_helicase_DEAH_CS"/>
</dbReference>
<dbReference type="CDD" id="cd17917">
    <property type="entry name" value="DEXHc_RHA-like"/>
    <property type="match status" value="1"/>
</dbReference>
<proteinExistence type="predicted"/>
<evidence type="ECO:0000313" key="8">
    <source>
        <dbReference type="EMBL" id="EZA58331.1"/>
    </source>
</evidence>
<dbReference type="OrthoDB" id="5600252at2759"/>
<feature type="domain" description="Helicase ATP-binding" evidence="6">
    <location>
        <begin position="303"/>
        <end position="471"/>
    </location>
</feature>